<dbReference type="EMBL" id="JBBWRZ010000003">
    <property type="protein sequence ID" value="KAK8240056.1"/>
    <property type="molecule type" value="Genomic_DNA"/>
</dbReference>
<sequence>MAAQFYPGKRLSFNSDLCTVRFVGSIQGVKGDWLGVEWDDPTRGKHDGSHNGVRYFECARKHPTTSSFVRPNRPFDPPLSYVQALKKKYASDSVDEPNLDIGVTGPVPANVPVNERGKVIKISGKEAEEVGFDKIRKKFANLQELRIAILDCLCMTRPLPALLEHAAADGKANITAADLTDVKDVSPKIYDLDLSRNLFEEWREVASISIQLEKLTQLRADGNRFRDIELDKSLSAAFTKVTSLSLEDTLFDWKQLALISSGFPSLKSLTATNNALSRCEGASLPATLTEIVLEKNEFQTLADLKALTELPNLKRLRLKNNSISKVDSQAPTASELPVFSQSLEDVDLAYNAIDNWRFIEALPDVFPGLRSLRISTNPLYENLRSANGRELSADDGYMLTMARLKGLESMNFSKISAKERLNAETYYLSQIGIELSSAPESQEEAILGSHRRYKELCDEYGEPAVERQETERIDPNSLAARLINFSFYAGESVKAKLADLGREAKEFSVELPRSFTVYSMLGVVGKQLGLPPLKLKLFCETGDVALSEQSSLGESGEWDSEEEEDGAEKGPAKREVEWVAGTKIVGTWVEGREARVRVETC</sequence>
<dbReference type="PROSITE" id="PS00845">
    <property type="entry name" value="CAP_GLY_1"/>
    <property type="match status" value="1"/>
</dbReference>
<gene>
    <name evidence="4" type="ORF">HDK90DRAFT_508586</name>
</gene>
<dbReference type="InterPro" id="IPR036859">
    <property type="entry name" value="CAP-Gly_dom_sf"/>
</dbReference>
<dbReference type="PROSITE" id="PS50245">
    <property type="entry name" value="CAP_GLY_2"/>
    <property type="match status" value="1"/>
</dbReference>
<dbReference type="Pfam" id="PF01302">
    <property type="entry name" value="CAP_GLY"/>
    <property type="match status" value="1"/>
</dbReference>
<dbReference type="Proteomes" id="UP001492380">
    <property type="component" value="Unassembled WGS sequence"/>
</dbReference>
<evidence type="ECO:0000256" key="1">
    <source>
        <dbReference type="ARBA" id="ARBA00022729"/>
    </source>
</evidence>
<evidence type="ECO:0000259" key="3">
    <source>
        <dbReference type="PROSITE" id="PS50245"/>
    </source>
</evidence>
<keyword evidence="5" id="KW-1185">Reference proteome</keyword>
<dbReference type="InterPro" id="IPR050328">
    <property type="entry name" value="Dev_Immune_Receptor"/>
</dbReference>
<protein>
    <recommendedName>
        <fullName evidence="3">CAP-Gly domain-containing protein</fullName>
    </recommendedName>
</protein>
<keyword evidence="1" id="KW-0732">Signal</keyword>
<dbReference type="PANTHER" id="PTHR24373">
    <property type="entry name" value="SLIT RELATED LEUCINE-RICH REPEAT NEURONAL PROTEIN"/>
    <property type="match status" value="1"/>
</dbReference>
<proteinExistence type="predicted"/>
<dbReference type="Gene3D" id="3.80.10.10">
    <property type="entry name" value="Ribonuclease Inhibitor"/>
    <property type="match status" value="2"/>
</dbReference>
<feature type="compositionally biased region" description="Acidic residues" evidence="2">
    <location>
        <begin position="556"/>
        <end position="566"/>
    </location>
</feature>
<dbReference type="InterPro" id="IPR000938">
    <property type="entry name" value="CAP-Gly_domain"/>
</dbReference>
<evidence type="ECO:0000313" key="5">
    <source>
        <dbReference type="Proteomes" id="UP001492380"/>
    </source>
</evidence>
<feature type="region of interest" description="Disordered" evidence="2">
    <location>
        <begin position="548"/>
        <end position="574"/>
    </location>
</feature>
<accession>A0ABR1YV65</accession>
<dbReference type="PANTHER" id="PTHR24373:SF275">
    <property type="entry name" value="TIR DOMAIN-CONTAINING PROTEIN"/>
    <property type="match status" value="1"/>
</dbReference>
<dbReference type="SMART" id="SM01052">
    <property type="entry name" value="CAP_GLY"/>
    <property type="match status" value="1"/>
</dbReference>
<dbReference type="InterPro" id="IPR032675">
    <property type="entry name" value="LRR_dom_sf"/>
</dbReference>
<reference evidence="4 5" key="1">
    <citation type="submission" date="2024-04" db="EMBL/GenBank/DDBJ databases">
        <title>Phyllosticta paracitricarpa is synonymous to the EU quarantine fungus P. citricarpa based on phylogenomic analyses.</title>
        <authorList>
            <consortium name="Lawrence Berkeley National Laboratory"/>
            <person name="Van Ingen-Buijs V.A."/>
            <person name="Van Westerhoven A.C."/>
            <person name="Haridas S."/>
            <person name="Skiadas P."/>
            <person name="Martin F."/>
            <person name="Groenewald J.Z."/>
            <person name="Crous P.W."/>
            <person name="Seidl M.F."/>
        </authorList>
    </citation>
    <scope>NUCLEOTIDE SEQUENCE [LARGE SCALE GENOMIC DNA]</scope>
    <source>
        <strain evidence="4 5">CBS 123374</strain>
    </source>
</reference>
<dbReference type="SUPFAM" id="SSF52058">
    <property type="entry name" value="L domain-like"/>
    <property type="match status" value="1"/>
</dbReference>
<feature type="domain" description="CAP-Gly" evidence="3">
    <location>
        <begin position="24"/>
        <end position="70"/>
    </location>
</feature>
<dbReference type="Gene3D" id="2.30.30.190">
    <property type="entry name" value="CAP Gly-rich-like domain"/>
    <property type="match status" value="1"/>
</dbReference>
<evidence type="ECO:0000256" key="2">
    <source>
        <dbReference type="SAM" id="MobiDB-lite"/>
    </source>
</evidence>
<name>A0ABR1YV65_9PEZI</name>
<organism evidence="4 5">
    <name type="scientific">Phyllosticta capitalensis</name>
    <dbReference type="NCBI Taxonomy" id="121624"/>
    <lineage>
        <taxon>Eukaryota</taxon>
        <taxon>Fungi</taxon>
        <taxon>Dikarya</taxon>
        <taxon>Ascomycota</taxon>
        <taxon>Pezizomycotina</taxon>
        <taxon>Dothideomycetes</taxon>
        <taxon>Dothideomycetes incertae sedis</taxon>
        <taxon>Botryosphaeriales</taxon>
        <taxon>Phyllostictaceae</taxon>
        <taxon>Phyllosticta</taxon>
    </lineage>
</organism>
<evidence type="ECO:0000313" key="4">
    <source>
        <dbReference type="EMBL" id="KAK8240056.1"/>
    </source>
</evidence>
<comment type="caution">
    <text evidence="4">The sequence shown here is derived from an EMBL/GenBank/DDBJ whole genome shotgun (WGS) entry which is preliminary data.</text>
</comment>
<dbReference type="SUPFAM" id="SSF74924">
    <property type="entry name" value="Cap-Gly domain"/>
    <property type="match status" value="1"/>
</dbReference>